<keyword evidence="3" id="KW-1185">Reference proteome</keyword>
<organism evidence="2 3">
    <name type="scientific">Phytophthora lilii</name>
    <dbReference type="NCBI Taxonomy" id="2077276"/>
    <lineage>
        <taxon>Eukaryota</taxon>
        <taxon>Sar</taxon>
        <taxon>Stramenopiles</taxon>
        <taxon>Oomycota</taxon>
        <taxon>Peronosporomycetes</taxon>
        <taxon>Peronosporales</taxon>
        <taxon>Peronosporaceae</taxon>
        <taxon>Phytophthora</taxon>
    </lineage>
</organism>
<evidence type="ECO:0000256" key="1">
    <source>
        <dbReference type="SAM" id="MobiDB-lite"/>
    </source>
</evidence>
<feature type="compositionally biased region" description="Basic and acidic residues" evidence="1">
    <location>
        <begin position="73"/>
        <end position="88"/>
    </location>
</feature>
<dbReference type="EMBL" id="BSXW01000270">
    <property type="protein sequence ID" value="GMF17078.1"/>
    <property type="molecule type" value="Genomic_DNA"/>
</dbReference>
<reference evidence="2" key="1">
    <citation type="submission" date="2023-04" db="EMBL/GenBank/DDBJ databases">
        <title>Phytophthora lilii NBRC 32176.</title>
        <authorList>
            <person name="Ichikawa N."/>
            <person name="Sato H."/>
            <person name="Tonouchi N."/>
        </authorList>
    </citation>
    <scope>NUCLEOTIDE SEQUENCE</scope>
    <source>
        <strain evidence="2">NBRC 32176</strain>
    </source>
</reference>
<dbReference type="Proteomes" id="UP001165083">
    <property type="component" value="Unassembled WGS sequence"/>
</dbReference>
<evidence type="ECO:0000313" key="3">
    <source>
        <dbReference type="Proteomes" id="UP001165083"/>
    </source>
</evidence>
<proteinExistence type="predicted"/>
<name>A0A9W6WUT2_9STRA</name>
<feature type="compositionally biased region" description="Polar residues" evidence="1">
    <location>
        <begin position="101"/>
        <end position="111"/>
    </location>
</feature>
<protein>
    <submittedName>
        <fullName evidence="2">Unnamed protein product</fullName>
    </submittedName>
</protein>
<gene>
    <name evidence="2" type="ORF">Plil01_000618900</name>
</gene>
<dbReference type="AlphaFoldDB" id="A0A9W6WUT2"/>
<comment type="caution">
    <text evidence="2">The sequence shown here is derived from an EMBL/GenBank/DDBJ whole genome shotgun (WGS) entry which is preliminary data.</text>
</comment>
<feature type="region of interest" description="Disordered" evidence="1">
    <location>
        <begin position="39"/>
        <end position="111"/>
    </location>
</feature>
<sequence length="161" mass="17422">MVLRCPASVGKLEDWMSARRRTAELCIQQLTVGKLSLQDLPSWSQSPKPAAMPPTDDRKSATTPAKPTPLHSKASDEVDTDHDPKMIDGDPAPAREFAQPTKRTNAALQHTSSSRSISHLCPLVCWAAALVRLVRCAHSCHVQQPPNGLGACCSFQSTARS</sequence>
<accession>A0A9W6WUT2</accession>
<evidence type="ECO:0000313" key="2">
    <source>
        <dbReference type="EMBL" id="GMF17078.1"/>
    </source>
</evidence>